<dbReference type="InterPro" id="IPR036709">
    <property type="entry name" value="Autotransporte_beta_dom_sf"/>
</dbReference>
<dbReference type="EMBL" id="VYDO01000281">
    <property type="protein sequence ID" value="MYG39047.1"/>
    <property type="molecule type" value="Genomic_DNA"/>
</dbReference>
<proteinExistence type="predicted"/>
<evidence type="ECO:0000256" key="1">
    <source>
        <dbReference type="SAM" id="MobiDB-lite"/>
    </source>
</evidence>
<feature type="compositionally biased region" description="Low complexity" evidence="1">
    <location>
        <begin position="14"/>
        <end position="27"/>
    </location>
</feature>
<gene>
    <name evidence="2" type="ORF">F4162_08875</name>
</gene>
<organism evidence="2">
    <name type="scientific">Synechococcus sp. SB0676_bin_10</name>
    <dbReference type="NCBI Taxonomy" id="2604869"/>
    <lineage>
        <taxon>Bacteria</taxon>
        <taxon>Bacillati</taxon>
        <taxon>Cyanobacteriota</taxon>
        <taxon>Cyanophyceae</taxon>
        <taxon>Synechococcales</taxon>
        <taxon>Synechococcaceae</taxon>
        <taxon>Synechococcus</taxon>
    </lineage>
</organism>
<reference evidence="2" key="1">
    <citation type="submission" date="2019-09" db="EMBL/GenBank/DDBJ databases">
        <title>Characterisation of the sponge microbiome using genome-centric metagenomics.</title>
        <authorList>
            <person name="Engelberts J.P."/>
            <person name="Robbins S.J."/>
            <person name="De Goeij J.M."/>
            <person name="Aranda M."/>
            <person name="Bell S.C."/>
            <person name="Webster N.S."/>
        </authorList>
    </citation>
    <scope>NUCLEOTIDE SEQUENCE</scope>
    <source>
        <strain evidence="2">SB0676_bin_10</strain>
    </source>
</reference>
<feature type="region of interest" description="Disordered" evidence="1">
    <location>
        <begin position="1"/>
        <end position="43"/>
    </location>
</feature>
<sequence>MGRENVSCQQGGTASAFSFSPQAAAGEELGEGPEQEGEGAPRLGVWGSGALSSFRGQEDGLTSLDGEVTTALVGADWSTERWQAGAALSQSWANGSYAAAGDNRVDGKISSTMTGLFPYGRYGLTPRLGVWAVAGYGWGTLSVKPADDEREYKPAANLRMVAVGIADRWLDGGAAGLSLATTTDLLLVGATSEAVDDLAASENSVSRLRVGLEATWPVPLANDASLLPSLELGMRQDGGDAETGFGLDIGAGIVWHHPARGIRGEVRGRTLLTHREKEFREQGLSLSFAWDSSPSHRGPSLSLNHAVGASASGGMDSLLSPAVMEGLDGPGSNGQRFAAEMAYGFPMANDRLTLSPGLALAFSPDSRSYGLLWSLAPYSSHQGQGQGEPWEIALEGERQESVSFASPAEHSLKLRFSLLL</sequence>
<dbReference type="Gene3D" id="2.40.128.130">
    <property type="entry name" value="Autotransporter beta-domain"/>
    <property type="match status" value="1"/>
</dbReference>
<protein>
    <submittedName>
        <fullName evidence="2">Autotransporter outer membrane beta-barrel domain-containing protein</fullName>
    </submittedName>
</protein>
<feature type="compositionally biased region" description="Acidic residues" evidence="1">
    <location>
        <begin position="28"/>
        <end position="37"/>
    </location>
</feature>
<accession>A0A6B1F9Z5</accession>
<name>A0A6B1F9Z5_9SYNE</name>
<comment type="caution">
    <text evidence="2">The sequence shown here is derived from an EMBL/GenBank/DDBJ whole genome shotgun (WGS) entry which is preliminary data.</text>
</comment>
<dbReference type="SUPFAM" id="SSF103515">
    <property type="entry name" value="Autotransporter"/>
    <property type="match status" value="1"/>
</dbReference>
<dbReference type="AlphaFoldDB" id="A0A6B1F9Z5"/>
<evidence type="ECO:0000313" key="2">
    <source>
        <dbReference type="EMBL" id="MYG39047.1"/>
    </source>
</evidence>
<feature type="compositionally biased region" description="Polar residues" evidence="1">
    <location>
        <begin position="1"/>
        <end position="13"/>
    </location>
</feature>